<dbReference type="RefSeq" id="WP_184494950.1">
    <property type="nucleotide sequence ID" value="NZ_JACIJO010000002.1"/>
</dbReference>
<protein>
    <submittedName>
        <fullName evidence="2">Uncharacterized protein</fullName>
    </submittedName>
</protein>
<dbReference type="AlphaFoldDB" id="A0A841MLQ2"/>
<gene>
    <name evidence="2" type="ORF">FHS59_001967</name>
</gene>
<proteinExistence type="predicted"/>
<accession>A0A841MLQ2</accession>
<name>A0A841MLQ2_9BACT</name>
<sequence length="89" mass="10395">MNLQFDHSENALFEYYSNQDISLFLWEMYQCWMLELSQMDKTHLEVSNRQYFFELLTSQVFQQAVPPIQAPSSDTSQAISPADSFQNSG</sequence>
<feature type="region of interest" description="Disordered" evidence="1">
    <location>
        <begin position="68"/>
        <end position="89"/>
    </location>
</feature>
<keyword evidence="3" id="KW-1185">Reference proteome</keyword>
<evidence type="ECO:0000313" key="2">
    <source>
        <dbReference type="EMBL" id="MBB6326339.1"/>
    </source>
</evidence>
<evidence type="ECO:0000256" key="1">
    <source>
        <dbReference type="SAM" id="MobiDB-lite"/>
    </source>
</evidence>
<feature type="compositionally biased region" description="Polar residues" evidence="1">
    <location>
        <begin position="70"/>
        <end position="89"/>
    </location>
</feature>
<dbReference type="EMBL" id="JACIJO010000002">
    <property type="protein sequence ID" value="MBB6326339.1"/>
    <property type="molecule type" value="Genomic_DNA"/>
</dbReference>
<reference evidence="2 3" key="1">
    <citation type="submission" date="2020-08" db="EMBL/GenBank/DDBJ databases">
        <title>Genomic Encyclopedia of Type Strains, Phase IV (KMG-IV): sequencing the most valuable type-strain genomes for metagenomic binning, comparative biology and taxonomic classification.</title>
        <authorList>
            <person name="Goeker M."/>
        </authorList>
    </citation>
    <scope>NUCLEOTIDE SEQUENCE [LARGE SCALE GENOMIC DNA]</scope>
    <source>
        <strain evidence="2 3">DSM 102044</strain>
    </source>
</reference>
<dbReference type="Proteomes" id="UP000588604">
    <property type="component" value="Unassembled WGS sequence"/>
</dbReference>
<evidence type="ECO:0000313" key="3">
    <source>
        <dbReference type="Proteomes" id="UP000588604"/>
    </source>
</evidence>
<comment type="caution">
    <text evidence="2">The sequence shown here is derived from an EMBL/GenBank/DDBJ whole genome shotgun (WGS) entry which is preliminary data.</text>
</comment>
<organism evidence="2 3">
    <name type="scientific">Algoriphagus iocasae</name>
    <dbReference type="NCBI Taxonomy" id="1836499"/>
    <lineage>
        <taxon>Bacteria</taxon>
        <taxon>Pseudomonadati</taxon>
        <taxon>Bacteroidota</taxon>
        <taxon>Cytophagia</taxon>
        <taxon>Cytophagales</taxon>
        <taxon>Cyclobacteriaceae</taxon>
        <taxon>Algoriphagus</taxon>
    </lineage>
</organism>